<accession>A0A4Y1R627</accession>
<dbReference type="PANTHER" id="PTHR48449">
    <property type="entry name" value="DUF1985 DOMAIN-CONTAINING PROTEIN"/>
    <property type="match status" value="1"/>
</dbReference>
<evidence type="ECO:0000313" key="2">
    <source>
        <dbReference type="EMBL" id="BBG99620.1"/>
    </source>
</evidence>
<organism evidence="2">
    <name type="scientific">Prunus dulcis</name>
    <name type="common">Almond</name>
    <name type="synonym">Amygdalus dulcis</name>
    <dbReference type="NCBI Taxonomy" id="3755"/>
    <lineage>
        <taxon>Eukaryota</taxon>
        <taxon>Viridiplantae</taxon>
        <taxon>Streptophyta</taxon>
        <taxon>Embryophyta</taxon>
        <taxon>Tracheophyta</taxon>
        <taxon>Spermatophyta</taxon>
        <taxon>Magnoliopsida</taxon>
        <taxon>eudicotyledons</taxon>
        <taxon>Gunneridae</taxon>
        <taxon>Pentapetalae</taxon>
        <taxon>rosids</taxon>
        <taxon>fabids</taxon>
        <taxon>Rosales</taxon>
        <taxon>Rosaceae</taxon>
        <taxon>Amygdaloideae</taxon>
        <taxon>Amygdaleae</taxon>
        <taxon>Prunus</taxon>
    </lineage>
</organism>
<name>A0A4Y1R627_PRUDU</name>
<gene>
    <name evidence="2" type="ORF">Prudu_009366</name>
</gene>
<protein>
    <recommendedName>
        <fullName evidence="1">DUF1985 domain-containing protein</fullName>
    </recommendedName>
</protein>
<evidence type="ECO:0000259" key="1">
    <source>
        <dbReference type="Pfam" id="PF09331"/>
    </source>
</evidence>
<proteinExistence type="predicted"/>
<dbReference type="EMBL" id="AP019299">
    <property type="protein sequence ID" value="BBG99620.1"/>
    <property type="molecule type" value="Genomic_DNA"/>
</dbReference>
<dbReference type="InterPro" id="IPR015410">
    <property type="entry name" value="DUF1985"/>
</dbReference>
<feature type="domain" description="DUF1985" evidence="1">
    <location>
        <begin position="51"/>
        <end position="174"/>
    </location>
</feature>
<dbReference type="PANTHER" id="PTHR48449:SF1">
    <property type="entry name" value="DUF1985 DOMAIN-CONTAINING PROTEIN"/>
    <property type="match status" value="1"/>
</dbReference>
<reference evidence="2" key="1">
    <citation type="journal article" date="2019" name="Science">
        <title>Mutation of a bHLH transcription factor allowed almond domestication.</title>
        <authorList>
            <person name="Sanchez-Perez R."/>
            <person name="Pavan S."/>
            <person name="Mazzeo R."/>
            <person name="Moldovan C."/>
            <person name="Aiese Cigliano R."/>
            <person name="Del Cueto J."/>
            <person name="Ricciardi F."/>
            <person name="Lotti C."/>
            <person name="Ricciardi L."/>
            <person name="Dicenta F."/>
            <person name="Lopez-Marques R.L."/>
            <person name="Lindberg Moller B."/>
        </authorList>
    </citation>
    <scope>NUCLEOTIDE SEQUENCE</scope>
</reference>
<sequence length="259" mass="29401">MESDRFLSSGRVLGVLKLCFEPLNEEGLRTSSGLLRLSTACCSGKLIPRVSKLNGIKFIVGKKVIQFTAQQFCIVTGLRFGNLPFIPIPTNENCSLKRKYFANDKSVKLLELEKAFLECDDADDVFKLGFIYFAVFVLLGSEKHVHIDMRYLKLAEDLEDFGNYPWGAVCYAKTNASLLRALCADYQRIWAYEVFPALAALHLVVHEENAYIPRLLPWRSNSSPRFYELMSQVFENREVDVQLLRPSVMDKQAAVLDLG</sequence>
<dbReference type="AlphaFoldDB" id="A0A4Y1R627"/>
<dbReference type="Pfam" id="PF09331">
    <property type="entry name" value="DUF1985"/>
    <property type="match status" value="1"/>
</dbReference>